<reference evidence="3" key="1">
    <citation type="journal article" date="2019" name="Front. Microbiol.">
        <title>Genomic features of Rickettsia heilongjiangensis revealed by intraspecies comparison and detailed comparison with Rickettsia japonica.</title>
        <authorList>
            <person name="Kasama K."/>
            <person name="Fujita H."/>
            <person name="Yamamoto S."/>
            <person name="Ooka T."/>
            <person name="Gotoh Y."/>
            <person name="Ogura Y."/>
            <person name="Ando S."/>
            <person name="Hayashi T."/>
        </authorList>
    </citation>
    <scope>NUCLEOTIDE SEQUENCE</scope>
    <source>
        <strain evidence="3">HCN-13</strain>
    </source>
</reference>
<organism evidence="3 4">
    <name type="scientific">Rickettsia conorii subsp. heilongjiangensis</name>
    <dbReference type="NCBI Taxonomy" id="226665"/>
    <lineage>
        <taxon>Bacteria</taxon>
        <taxon>Pseudomonadati</taxon>
        <taxon>Pseudomonadota</taxon>
        <taxon>Alphaproteobacteria</taxon>
        <taxon>Rickettsiales</taxon>
        <taxon>Rickettsiaceae</taxon>
        <taxon>Rickettsieae</taxon>
        <taxon>Rickettsia</taxon>
        <taxon>spotted fever group</taxon>
    </lineage>
</organism>
<dbReference type="EMBL" id="AP019863">
    <property type="protein sequence ID" value="BBM92816.1"/>
    <property type="molecule type" value="Genomic_DNA"/>
</dbReference>
<keyword evidence="1" id="KW-0680">Restriction system</keyword>
<dbReference type="SUPFAM" id="SSF52540">
    <property type="entry name" value="P-loop containing nucleoside triphosphate hydrolases"/>
    <property type="match status" value="1"/>
</dbReference>
<proteinExistence type="predicted"/>
<dbReference type="Gene3D" id="3.40.50.300">
    <property type="entry name" value="P-loop containing nucleotide triphosphate hydrolases"/>
    <property type="match status" value="1"/>
</dbReference>
<dbReference type="Pfam" id="PF18766">
    <property type="entry name" value="SWI2_SNF2"/>
    <property type="match status" value="1"/>
</dbReference>
<accession>A0AAD1LSV2</accession>
<dbReference type="InterPro" id="IPR027417">
    <property type="entry name" value="P-loop_NTPase"/>
</dbReference>
<dbReference type="Proteomes" id="UP000422519">
    <property type="component" value="Chromosome"/>
</dbReference>
<dbReference type="PANTHER" id="PTHR30195:SF15">
    <property type="entry name" value="TYPE I RESTRICTION ENZYME HINDI ENDONUCLEASE SUBUNIT"/>
    <property type="match status" value="1"/>
</dbReference>
<evidence type="ECO:0000313" key="3">
    <source>
        <dbReference type="EMBL" id="BBM92816.1"/>
    </source>
</evidence>
<dbReference type="InterPro" id="IPR051268">
    <property type="entry name" value="Type-I_R_enzyme_R_subunit"/>
</dbReference>
<dbReference type="AlphaFoldDB" id="A0AAD1LSV2"/>
<dbReference type="RefSeq" id="WP_083817120.1">
    <property type="nucleotide sequence ID" value="NZ_AP019863.1"/>
</dbReference>
<evidence type="ECO:0000256" key="1">
    <source>
        <dbReference type="ARBA" id="ARBA00022747"/>
    </source>
</evidence>
<name>A0AAD1LSV2_RICCR</name>
<evidence type="ECO:0000313" key="4">
    <source>
        <dbReference type="Proteomes" id="UP000422519"/>
    </source>
</evidence>
<protein>
    <recommendedName>
        <fullName evidence="2">SWI2/SNF2 ATPase domain-containing protein</fullName>
    </recommendedName>
</protein>
<feature type="domain" description="SWI2/SNF2 ATPase" evidence="2">
    <location>
        <begin position="5"/>
        <end position="113"/>
    </location>
</feature>
<sequence length="140" mass="15944">MARHHQFFGTHATIKRIGEREKHNIRKGRVIWHTQGTGKSLTMVMIAKCLLKSANLVSPRIIIITDRIELDGQIESTFKAYGLEPKLATISAELIKLIRSDVSIITTVINTFQFLKIIIKILMIRSWLLLTQVIVLNTVI</sequence>
<dbReference type="REBASE" id="374118">
    <property type="entry name" value="RheHCN13ORF4435P"/>
</dbReference>
<evidence type="ECO:0000259" key="2">
    <source>
        <dbReference type="Pfam" id="PF18766"/>
    </source>
</evidence>
<dbReference type="InterPro" id="IPR040980">
    <property type="entry name" value="SWI2_SNF2"/>
</dbReference>
<gene>
    <name evidence="3" type="ORF">RHHCN13_07885</name>
</gene>
<dbReference type="GO" id="GO:0009307">
    <property type="term" value="P:DNA restriction-modification system"/>
    <property type="evidence" value="ECO:0007669"/>
    <property type="project" value="UniProtKB-KW"/>
</dbReference>
<dbReference type="PANTHER" id="PTHR30195">
    <property type="entry name" value="TYPE I SITE-SPECIFIC DEOXYRIBONUCLEASE PROTEIN SUBUNIT M AND R"/>
    <property type="match status" value="1"/>
</dbReference>